<name>A0ABN1H894_9ACTN</name>
<organism evidence="3 4">
    <name type="scientific">Sporichthya brevicatena</name>
    <dbReference type="NCBI Taxonomy" id="171442"/>
    <lineage>
        <taxon>Bacteria</taxon>
        <taxon>Bacillati</taxon>
        <taxon>Actinomycetota</taxon>
        <taxon>Actinomycetes</taxon>
        <taxon>Sporichthyales</taxon>
        <taxon>Sporichthyaceae</taxon>
        <taxon>Sporichthya</taxon>
    </lineage>
</organism>
<comment type="caution">
    <text evidence="3">The sequence shown here is derived from an EMBL/GenBank/DDBJ whole genome shotgun (WGS) entry which is preliminary data.</text>
</comment>
<reference evidence="3 4" key="1">
    <citation type="journal article" date="2019" name="Int. J. Syst. Evol. Microbiol.">
        <title>The Global Catalogue of Microorganisms (GCM) 10K type strain sequencing project: providing services to taxonomists for standard genome sequencing and annotation.</title>
        <authorList>
            <consortium name="The Broad Institute Genomics Platform"/>
            <consortium name="The Broad Institute Genome Sequencing Center for Infectious Disease"/>
            <person name="Wu L."/>
            <person name="Ma J."/>
        </authorList>
    </citation>
    <scope>NUCLEOTIDE SEQUENCE [LARGE SCALE GENOMIC DNA]</scope>
    <source>
        <strain evidence="3 4">JCM 10671</strain>
    </source>
</reference>
<proteinExistence type="predicted"/>
<feature type="domain" description="DUF7065" evidence="2">
    <location>
        <begin position="128"/>
        <end position="174"/>
    </location>
</feature>
<accession>A0ABN1H894</accession>
<feature type="compositionally biased region" description="Polar residues" evidence="1">
    <location>
        <begin position="1"/>
        <end position="11"/>
    </location>
</feature>
<evidence type="ECO:0000256" key="1">
    <source>
        <dbReference type="SAM" id="MobiDB-lite"/>
    </source>
</evidence>
<dbReference type="Gene3D" id="2.40.370.10">
    <property type="entry name" value="AttH-like domain"/>
    <property type="match status" value="1"/>
</dbReference>
<protein>
    <recommendedName>
        <fullName evidence="2">DUF7065 domain-containing protein</fullName>
    </recommendedName>
</protein>
<sequence>MSGTASGTASDTDWGPLAQPLHAEVPDDPRPWRDNAFLCFWDPAGRVTGVMHVSASPNAAGGRRARVSVRVENTTVEVVESLGFATWNSESITFDPQTGFTVDGPGLSGSLTFAPHHALAVFLGESAPKAFSLDAEHPLHHYQRSARVTGTLTVHGRTVEVDGFGYRDRTWGFREESASVQEYYGCMWVFPDVSVSAIRLLGQDGHTATIGHVCDANGTVPVTGMTIVRDAAGLFRSTRIDRKEGDPLEVSLVERHGTFWCPMGLDEQAGPTLSAYDEWHSLRRADGVEGFGLLEQGITRQLH</sequence>
<gene>
    <name evidence="3" type="ORF">GCM10009547_40820</name>
</gene>
<evidence type="ECO:0000313" key="3">
    <source>
        <dbReference type="EMBL" id="GAA0632789.1"/>
    </source>
</evidence>
<evidence type="ECO:0000313" key="4">
    <source>
        <dbReference type="Proteomes" id="UP001500957"/>
    </source>
</evidence>
<dbReference type="RefSeq" id="WP_344608220.1">
    <property type="nucleotide sequence ID" value="NZ_BAAAHE010000044.1"/>
</dbReference>
<dbReference type="Pfam" id="PF23213">
    <property type="entry name" value="DUF7065"/>
    <property type="match status" value="1"/>
</dbReference>
<keyword evidence="4" id="KW-1185">Reference proteome</keyword>
<feature type="region of interest" description="Disordered" evidence="1">
    <location>
        <begin position="1"/>
        <end position="28"/>
    </location>
</feature>
<dbReference type="InterPro" id="IPR023374">
    <property type="entry name" value="AttH-like_dom_sf"/>
</dbReference>
<dbReference type="SUPFAM" id="SSF159245">
    <property type="entry name" value="AttH-like"/>
    <property type="match status" value="1"/>
</dbReference>
<dbReference type="Proteomes" id="UP001500957">
    <property type="component" value="Unassembled WGS sequence"/>
</dbReference>
<dbReference type="InterPro" id="IPR055493">
    <property type="entry name" value="DUF7065"/>
</dbReference>
<evidence type="ECO:0000259" key="2">
    <source>
        <dbReference type="Pfam" id="PF23213"/>
    </source>
</evidence>
<dbReference type="EMBL" id="BAAAHE010000044">
    <property type="protein sequence ID" value="GAA0632789.1"/>
    <property type="molecule type" value="Genomic_DNA"/>
</dbReference>